<dbReference type="Proteomes" id="UP001629246">
    <property type="component" value="Unassembled WGS sequence"/>
</dbReference>
<evidence type="ECO:0000256" key="2">
    <source>
        <dbReference type="SAM" id="Phobius"/>
    </source>
</evidence>
<evidence type="ECO:0000313" key="3">
    <source>
        <dbReference type="EMBL" id="MFL9926833.1"/>
    </source>
</evidence>
<comment type="caution">
    <text evidence="3">The sequence shown here is derived from an EMBL/GenBank/DDBJ whole genome shotgun (WGS) entry which is preliminary data.</text>
</comment>
<evidence type="ECO:0000256" key="1">
    <source>
        <dbReference type="SAM" id="MobiDB-lite"/>
    </source>
</evidence>
<organism evidence="3 4">
    <name type="scientific">Herbaspirillum lusitanum</name>
    <dbReference type="NCBI Taxonomy" id="213312"/>
    <lineage>
        <taxon>Bacteria</taxon>
        <taxon>Pseudomonadati</taxon>
        <taxon>Pseudomonadota</taxon>
        <taxon>Betaproteobacteria</taxon>
        <taxon>Burkholderiales</taxon>
        <taxon>Oxalobacteraceae</taxon>
        <taxon>Herbaspirillum</taxon>
    </lineage>
</organism>
<dbReference type="EMBL" id="JAQQFM010000010">
    <property type="protein sequence ID" value="MFL9926833.1"/>
    <property type="molecule type" value="Genomic_DNA"/>
</dbReference>
<evidence type="ECO:0000313" key="4">
    <source>
        <dbReference type="Proteomes" id="UP001629246"/>
    </source>
</evidence>
<feature type="region of interest" description="Disordered" evidence="1">
    <location>
        <begin position="722"/>
        <end position="746"/>
    </location>
</feature>
<feature type="transmembrane region" description="Helical" evidence="2">
    <location>
        <begin position="693"/>
        <end position="714"/>
    </location>
</feature>
<proteinExistence type="predicted"/>
<keyword evidence="2" id="KW-0812">Transmembrane</keyword>
<dbReference type="Gene3D" id="2.60.120.260">
    <property type="entry name" value="Galactose-binding domain-like"/>
    <property type="match status" value="1"/>
</dbReference>
<sequence length="746" mass="79074">MPAPALAAPESNPAASSSGKVASAFRQLTADTWISRKQTLSTLGFSTPLVLASNDSSREIYLPVPANVPLSDATLKMNANYLRADGGRTTMVLAIDTYPAAARAMTADQGDASLTLGIDGAPRTSGFVRLGVNWTTMLSGLSVCADPRTPGNVLRVAPDSSFSYRYDSSAIRDLRTAWGALPAETSIMVAGKQLSPQSYDSAWRIGVALERAGKHSTVTTMPAAGDSIDLSRLNVPAELRVIPAFAALSGSGKHTLKDASEVGALLALGQNGSDTPLRGDILVGDQVLLSAISGALNALQEQVKSNAPDALDAFGQWRKRLEPQVDGLGAKELRLVSAFGRPVILAGAEAGVNFAGLFDEYWRNISGSQALTVRAAHRPVSDEPVILLKNLGGSPGSFDVMSRADWTASFNIAEVASDGRVPTELLLDVSAAPGAGRTPPVASVFLNDVLLGASHLRADGKRERISARIPNHALAAQNQLRVSFVRQPSSDECRETPQAFPVAVLASSHLKLDKAPTEDNFTGMVRRFAAGADLLVPKAYLSDAGHTLQRVIMIASSTGLSATRTTMKVAEDGKEITPDNNFLALDIPFKGDKSLIEVKGNALVLNDSSQKPMLDISGLNRFGILEVGKVSGKYGVIYRSVGDQPPQLSKTFALSSGNVAAVGASGLLSEIDTNDSAGRDSVQDAPDFTIRDVLWWLVPLFIIMLFVLMMVLASRARRRRAAEREAERSLDRSADSGNDPDPRKPS</sequence>
<keyword evidence="2" id="KW-1133">Transmembrane helix</keyword>
<gene>
    <name evidence="3" type="ORF">PQR62_21360</name>
</gene>
<dbReference type="RefSeq" id="WP_408160053.1">
    <property type="nucleotide sequence ID" value="NZ_JAQQFM010000010.1"/>
</dbReference>
<name>A0ABW9AGD5_9BURK</name>
<protein>
    <submittedName>
        <fullName evidence="3">Cellulose biosynthesis cyclic di-GMP-binding regulatory protein BcsB</fullName>
    </submittedName>
</protein>
<accession>A0ABW9AGD5</accession>
<keyword evidence="4" id="KW-1185">Reference proteome</keyword>
<keyword evidence="2" id="KW-0472">Membrane</keyword>
<reference evidence="3 4" key="1">
    <citation type="journal article" date="2024" name="Chem. Sci.">
        <title>Discovery of megapolipeptins by genome mining of a Burkholderiales bacteria collection.</title>
        <authorList>
            <person name="Paulo B.S."/>
            <person name="Recchia M.J.J."/>
            <person name="Lee S."/>
            <person name="Fergusson C.H."/>
            <person name="Romanowski S.B."/>
            <person name="Hernandez A."/>
            <person name="Krull N."/>
            <person name="Liu D.Y."/>
            <person name="Cavanagh H."/>
            <person name="Bos A."/>
            <person name="Gray C.A."/>
            <person name="Murphy B.T."/>
            <person name="Linington R.G."/>
            <person name="Eustaquio A.S."/>
        </authorList>
    </citation>
    <scope>NUCLEOTIDE SEQUENCE [LARGE SCALE GENOMIC DNA]</scope>
    <source>
        <strain evidence="3 4">RL21-008-BIB-A</strain>
    </source>
</reference>